<dbReference type="AlphaFoldDB" id="A0A1H8B5I7"/>
<accession>A0A1H8B5I7</accession>
<proteinExistence type="predicted"/>
<protein>
    <submittedName>
        <fullName evidence="1">Uncharacterized protein</fullName>
    </submittedName>
</protein>
<gene>
    <name evidence="1" type="ORF">SAMN05216404_101115</name>
</gene>
<evidence type="ECO:0000313" key="1">
    <source>
        <dbReference type="EMBL" id="SEM77414.1"/>
    </source>
</evidence>
<dbReference type="EMBL" id="FOCT01000001">
    <property type="protein sequence ID" value="SEM77414.1"/>
    <property type="molecule type" value="Genomic_DNA"/>
</dbReference>
<organism evidence="1 2">
    <name type="scientific">Nitrosospira multiformis</name>
    <dbReference type="NCBI Taxonomy" id="1231"/>
    <lineage>
        <taxon>Bacteria</taxon>
        <taxon>Pseudomonadati</taxon>
        <taxon>Pseudomonadota</taxon>
        <taxon>Betaproteobacteria</taxon>
        <taxon>Nitrosomonadales</taxon>
        <taxon>Nitrosomonadaceae</taxon>
        <taxon>Nitrosospira</taxon>
    </lineage>
</organism>
<evidence type="ECO:0000313" key="2">
    <source>
        <dbReference type="Proteomes" id="UP000183898"/>
    </source>
</evidence>
<reference evidence="1 2" key="1">
    <citation type="submission" date="2016-10" db="EMBL/GenBank/DDBJ databases">
        <authorList>
            <person name="de Groot N.N."/>
        </authorList>
    </citation>
    <scope>NUCLEOTIDE SEQUENCE [LARGE SCALE GENOMIC DNA]</scope>
    <source>
        <strain evidence="1 2">Nl18</strain>
    </source>
</reference>
<sequence>MFNGGKTIHLTREHKQPLCLLQQQKIFGAWIHKLLYTVLNQFFHRLMTTVCEEVFHAWKSFLGARNIRKILHVSSPSLRCSSIKK</sequence>
<name>A0A1H8B5I7_9PROT</name>
<dbReference type="Proteomes" id="UP000183898">
    <property type="component" value="Unassembled WGS sequence"/>
</dbReference>